<feature type="region of interest" description="Disordered" evidence="1">
    <location>
        <begin position="766"/>
        <end position="812"/>
    </location>
</feature>
<evidence type="ECO:0000256" key="2">
    <source>
        <dbReference type="SAM" id="Phobius"/>
    </source>
</evidence>
<dbReference type="InterPro" id="IPR006644">
    <property type="entry name" value="Cadg"/>
</dbReference>
<keyword evidence="3" id="KW-0732">Signal</keyword>
<sequence length="854" mass="93015">MKQPGVLSSVLLLLLTVTTTFINAQVSVEFPFDQQLPDVARVGQPYSFTMAPNTYKSDIAGAVVNYSVQNLPDWLSFDPASTTFSGTPSVGGEFQIVLIGTDSVDGTTLSNSYNMMASQDPGPKLASDTIMVQEIQKYGGTDGNGGLVVSEGQVLNIQFDKSVFVSNEGSQNPIVAYYGRSSDRTPLPVWITFNADDLSFTGTVPQATSENAPSVAFTFSLIASDYYDFAGAEGLFRLQVGAHQLSTNIDSPILINATANEQIDEDIPVLTNVILDGQPISKENVGNVSSSDLPSYLNLDTENFKLTGTLPADFTDVKFTIKIQDIYQNDVDLAFEVKNTEELFAINQLPNVNATKGEFFDYQLEDSFFTNHDQTTVTIEQYDASWLTYHQDNKTFTGIVPDDFDKLDLTIVAEHNGITQTKGLSLLGINKEVLITTSSSESSSSTKASSTSHTSSSATTTSATTTSSEPSATNTSEPSKEPEAKDTALPLKIGLGVAIPVAVAICAILVFFFCIKRKKSTDKDQDLEKNDQGGNQPSPYMPPTISGPQNVHSSAMNFAKMDQVKTTAPDTKSTSSSITHVESDYGDDEVVEGSSHEHTAIPVEQPIKSWRANSESDYKNGDMYNNTNRSKDNRVSAGSMDTVNTEQLFSVRLVEDPEYRNSVASSHYLLNNDAHYANDNIQRLDSDGNIIATLNGRPPSGSYMLYQDQQQQQRSGPQPKSNNPFLKNATSEGSIGNLLAQVNEQSSSTTMSSSASYTTNNDDVVESRWQQDQDHSPLPNPTFRDDQSSYYETPIPSAPASSTRENFFVHDDGGNKNGAKLVEFTRKGSLKQAARANPFGYREERAQIQDDDSD</sequence>
<feature type="compositionally biased region" description="Basic and acidic residues" evidence="1">
    <location>
        <begin position="766"/>
        <end position="775"/>
    </location>
</feature>
<evidence type="ECO:0000256" key="1">
    <source>
        <dbReference type="SAM" id="MobiDB-lite"/>
    </source>
</evidence>
<feature type="signal peptide" evidence="3">
    <location>
        <begin position="1"/>
        <end position="24"/>
    </location>
</feature>
<feature type="region of interest" description="Disordered" evidence="1">
    <location>
        <begin position="612"/>
        <end position="638"/>
    </location>
</feature>
<accession>A0A8J5UQK7</accession>
<feature type="region of interest" description="Disordered" evidence="1">
    <location>
        <begin position="835"/>
        <end position="854"/>
    </location>
</feature>
<dbReference type="AlphaFoldDB" id="A0A8J5UQK7"/>
<dbReference type="OrthoDB" id="41532at2759"/>
<dbReference type="GeneID" id="73469141"/>
<feature type="region of interest" description="Disordered" evidence="1">
    <location>
        <begin position="522"/>
        <end position="552"/>
    </location>
</feature>
<dbReference type="Proteomes" id="UP000694255">
    <property type="component" value="Unassembled WGS sequence"/>
</dbReference>
<evidence type="ECO:0000256" key="3">
    <source>
        <dbReference type="SAM" id="SignalP"/>
    </source>
</evidence>
<feature type="compositionally biased region" description="Low complexity" evidence="1">
    <location>
        <begin position="440"/>
        <end position="477"/>
    </location>
</feature>
<feature type="transmembrane region" description="Helical" evidence="2">
    <location>
        <begin position="493"/>
        <end position="515"/>
    </location>
</feature>
<feature type="region of interest" description="Disordered" evidence="1">
    <location>
        <begin position="701"/>
        <end position="731"/>
    </location>
</feature>
<keyword evidence="2" id="KW-1133">Transmembrane helix</keyword>
<feature type="compositionally biased region" description="Basic and acidic residues" evidence="1">
    <location>
        <begin position="522"/>
        <end position="531"/>
    </location>
</feature>
<reference evidence="5 6" key="1">
    <citation type="journal article" date="2021" name="DNA Res.">
        <title>Genome analysis of Candida subhashii reveals its hybrid nature and dual mitochondrial genome conformations.</title>
        <authorList>
            <person name="Mixao V."/>
            <person name="Hegedusova E."/>
            <person name="Saus E."/>
            <person name="Pryszcz L.P."/>
            <person name="Cillingova A."/>
            <person name="Nosek J."/>
            <person name="Gabaldon T."/>
        </authorList>
    </citation>
    <scope>NUCLEOTIDE SEQUENCE [LARGE SCALE GENOMIC DNA]</scope>
    <source>
        <strain evidence="5 6">CBS 10753</strain>
    </source>
</reference>
<feature type="chain" id="PRO_5035288836" evidence="3">
    <location>
        <begin position="25"/>
        <end position="854"/>
    </location>
</feature>
<organism evidence="5 6">
    <name type="scientific">[Candida] subhashii</name>
    <dbReference type="NCBI Taxonomy" id="561895"/>
    <lineage>
        <taxon>Eukaryota</taxon>
        <taxon>Fungi</taxon>
        <taxon>Dikarya</taxon>
        <taxon>Ascomycota</taxon>
        <taxon>Saccharomycotina</taxon>
        <taxon>Pichiomycetes</taxon>
        <taxon>Debaryomycetaceae</taxon>
        <taxon>Spathaspora</taxon>
    </lineage>
</organism>
<feature type="compositionally biased region" description="Polar residues" evidence="1">
    <location>
        <begin position="714"/>
        <end position="731"/>
    </location>
</feature>
<evidence type="ECO:0000313" key="6">
    <source>
        <dbReference type="Proteomes" id="UP000694255"/>
    </source>
</evidence>
<dbReference type="RefSeq" id="XP_049264389.1">
    <property type="nucleotide sequence ID" value="XM_049406080.1"/>
</dbReference>
<dbReference type="GO" id="GO:0016020">
    <property type="term" value="C:membrane"/>
    <property type="evidence" value="ECO:0007669"/>
    <property type="project" value="InterPro"/>
</dbReference>
<proteinExistence type="predicted"/>
<comment type="caution">
    <text evidence="5">The sequence shown here is derived from an EMBL/GenBank/DDBJ whole genome shotgun (WGS) entry which is preliminary data.</text>
</comment>
<keyword evidence="2" id="KW-0812">Transmembrane</keyword>
<dbReference type="Pfam" id="PF05345">
    <property type="entry name" value="He_PIG"/>
    <property type="match status" value="1"/>
</dbReference>
<feature type="domain" description="Dystroglycan-type cadherin-like" evidence="4">
    <location>
        <begin position="344"/>
        <end position="444"/>
    </location>
</feature>
<gene>
    <name evidence="5" type="ORF">J8A68_002340</name>
</gene>
<dbReference type="SMART" id="SM00736">
    <property type="entry name" value="CADG"/>
    <property type="match status" value="2"/>
</dbReference>
<protein>
    <submittedName>
        <fullName evidence="5">AXL2</fullName>
    </submittedName>
</protein>
<evidence type="ECO:0000313" key="5">
    <source>
        <dbReference type="EMBL" id="KAG7664157.1"/>
    </source>
</evidence>
<keyword evidence="2" id="KW-0472">Membrane</keyword>
<name>A0A8J5UQK7_9ASCO</name>
<keyword evidence="6" id="KW-1185">Reference proteome</keyword>
<feature type="domain" description="Dystroglycan-type cadherin-like" evidence="4">
    <location>
        <begin position="31"/>
        <end position="124"/>
    </location>
</feature>
<feature type="region of interest" description="Disordered" evidence="1">
    <location>
        <begin position="440"/>
        <end position="484"/>
    </location>
</feature>
<dbReference type="EMBL" id="JAGSYN010000106">
    <property type="protein sequence ID" value="KAG7664157.1"/>
    <property type="molecule type" value="Genomic_DNA"/>
</dbReference>
<evidence type="ECO:0000259" key="4">
    <source>
        <dbReference type="SMART" id="SM00736"/>
    </source>
</evidence>